<accession>A0A8S2VN22</accession>
<organism evidence="1 2">
    <name type="scientific">Didymodactylos carnosus</name>
    <dbReference type="NCBI Taxonomy" id="1234261"/>
    <lineage>
        <taxon>Eukaryota</taxon>
        <taxon>Metazoa</taxon>
        <taxon>Spiralia</taxon>
        <taxon>Gnathifera</taxon>
        <taxon>Rotifera</taxon>
        <taxon>Eurotatoria</taxon>
        <taxon>Bdelloidea</taxon>
        <taxon>Philodinida</taxon>
        <taxon>Philodinidae</taxon>
        <taxon>Didymodactylos</taxon>
    </lineage>
</organism>
<name>A0A8S2VN22_9BILA</name>
<sequence>ISIAQSSVSPGEMLHIVNQLRDLFSNENPNREKLAKIIPNLGSAKYLVSTLLSDMITKYASHGGKIDQQTDFLELLARFKNIVEENIKKSTYDPDLIVAIYFYIAEIQQGYELLRNDGQRLEEIISVTMVTGLFS</sequence>
<evidence type="ECO:0000313" key="2">
    <source>
        <dbReference type="Proteomes" id="UP000682733"/>
    </source>
</evidence>
<proteinExistence type="predicted"/>
<gene>
    <name evidence="1" type="ORF">TMI583_LOCUS43496</name>
</gene>
<dbReference type="AlphaFoldDB" id="A0A8S2VN22"/>
<reference evidence="1" key="1">
    <citation type="submission" date="2021-02" db="EMBL/GenBank/DDBJ databases">
        <authorList>
            <person name="Nowell W R."/>
        </authorList>
    </citation>
    <scope>NUCLEOTIDE SEQUENCE</scope>
</reference>
<comment type="caution">
    <text evidence="1">The sequence shown here is derived from an EMBL/GenBank/DDBJ whole genome shotgun (WGS) entry which is preliminary data.</text>
</comment>
<protein>
    <submittedName>
        <fullName evidence="1">Uncharacterized protein</fullName>
    </submittedName>
</protein>
<feature type="non-terminal residue" evidence="1">
    <location>
        <position position="1"/>
    </location>
</feature>
<dbReference type="EMBL" id="CAJOBA010072787">
    <property type="protein sequence ID" value="CAF4400871.1"/>
    <property type="molecule type" value="Genomic_DNA"/>
</dbReference>
<dbReference type="Proteomes" id="UP000682733">
    <property type="component" value="Unassembled WGS sequence"/>
</dbReference>
<evidence type="ECO:0000313" key="1">
    <source>
        <dbReference type="EMBL" id="CAF4400871.1"/>
    </source>
</evidence>